<name>A0A845EX15_9BACL</name>
<accession>A0A845EX15</accession>
<comment type="caution">
    <text evidence="1">The sequence shown here is derived from an EMBL/GenBank/DDBJ whole genome shotgun (WGS) entry which is preliminary data.</text>
</comment>
<dbReference type="AlphaFoldDB" id="A0A845EX15"/>
<proteinExistence type="predicted"/>
<dbReference type="EMBL" id="WMEY01000002">
    <property type="protein sequence ID" value="MYL63064.1"/>
    <property type="molecule type" value="Genomic_DNA"/>
</dbReference>
<evidence type="ECO:0000313" key="1">
    <source>
        <dbReference type="EMBL" id="MYL63064.1"/>
    </source>
</evidence>
<organism evidence="1 2">
    <name type="scientific">Guptibacillus hwajinpoensis</name>
    <dbReference type="NCBI Taxonomy" id="208199"/>
    <lineage>
        <taxon>Bacteria</taxon>
        <taxon>Bacillati</taxon>
        <taxon>Bacillota</taxon>
        <taxon>Bacilli</taxon>
        <taxon>Bacillales</taxon>
        <taxon>Guptibacillaceae</taxon>
        <taxon>Guptibacillus</taxon>
    </lineage>
</organism>
<dbReference type="RefSeq" id="WP_098444257.1">
    <property type="nucleotide sequence ID" value="NZ_JAIVAE010000011.1"/>
</dbReference>
<dbReference type="Proteomes" id="UP000447833">
    <property type="component" value="Unassembled WGS sequence"/>
</dbReference>
<gene>
    <name evidence="1" type="ORF">GLW07_06785</name>
</gene>
<dbReference type="InterPro" id="IPR018743">
    <property type="entry name" value="DUF2292"/>
</dbReference>
<dbReference type="Pfam" id="PF10055">
    <property type="entry name" value="DUF2292"/>
    <property type="match status" value="1"/>
</dbReference>
<reference evidence="1 2" key="1">
    <citation type="submission" date="2019-11" db="EMBL/GenBank/DDBJ databases">
        <title>Genome sequences of 17 halophilic strains isolated from different environments.</title>
        <authorList>
            <person name="Furrow R.E."/>
        </authorList>
    </citation>
    <scope>NUCLEOTIDE SEQUENCE [LARGE SCALE GENOMIC DNA]</scope>
    <source>
        <strain evidence="1 2">22506_14_FS</strain>
    </source>
</reference>
<evidence type="ECO:0000313" key="2">
    <source>
        <dbReference type="Proteomes" id="UP000447833"/>
    </source>
</evidence>
<sequence>MGSKEQNFSDVAARIERMLSTLKYGSITLVIQDGKVIQLERKEKERL</sequence>
<protein>
    <submittedName>
        <fullName evidence="1">DUF2292 domain-containing protein</fullName>
    </submittedName>
</protein>